<dbReference type="EMBL" id="RCHT01000008">
    <property type="protein sequence ID" value="RLL11590.1"/>
    <property type="molecule type" value="Genomic_DNA"/>
</dbReference>
<gene>
    <name evidence="2" type="ORF">D4A47_06720</name>
</gene>
<keyword evidence="1" id="KW-1133">Transmembrane helix</keyword>
<accession>A0A498CN27</accession>
<feature type="transmembrane region" description="Helical" evidence="1">
    <location>
        <begin position="150"/>
        <end position="169"/>
    </location>
</feature>
<organism evidence="2 3">
    <name type="scientific">Anaerotruncus massiliensis</name>
    <name type="common">ex Liu et al. 2021</name>
    <dbReference type="NCBI Taxonomy" id="2321404"/>
    <lineage>
        <taxon>Bacteria</taxon>
        <taxon>Bacillati</taxon>
        <taxon>Bacillota</taxon>
        <taxon>Clostridia</taxon>
        <taxon>Eubacteriales</taxon>
        <taxon>Oscillospiraceae</taxon>
        <taxon>Anaerotruncus</taxon>
    </lineage>
</organism>
<keyword evidence="3" id="KW-1185">Reference proteome</keyword>
<feature type="transmembrane region" description="Helical" evidence="1">
    <location>
        <begin position="63"/>
        <end position="81"/>
    </location>
</feature>
<keyword evidence="1" id="KW-0812">Transmembrane</keyword>
<evidence type="ECO:0000313" key="3">
    <source>
        <dbReference type="Proteomes" id="UP000276301"/>
    </source>
</evidence>
<evidence type="ECO:0000313" key="2">
    <source>
        <dbReference type="EMBL" id="RLL11590.1"/>
    </source>
</evidence>
<reference evidence="2 3" key="1">
    <citation type="submission" date="2018-10" db="EMBL/GenBank/DDBJ databases">
        <title>Anaerotruncus faecis sp. nov., isolated from human feces.</title>
        <authorList>
            <person name="Wang Y.-J."/>
        </authorList>
    </citation>
    <scope>NUCLEOTIDE SEQUENCE [LARGE SCALE GENOMIC DNA]</scope>
    <source>
        <strain evidence="2 3">22A2-44</strain>
    </source>
</reference>
<protein>
    <submittedName>
        <fullName evidence="2">Uncharacterized protein</fullName>
    </submittedName>
</protein>
<feature type="transmembrane region" description="Helical" evidence="1">
    <location>
        <begin position="175"/>
        <end position="193"/>
    </location>
</feature>
<evidence type="ECO:0000256" key="1">
    <source>
        <dbReference type="SAM" id="Phobius"/>
    </source>
</evidence>
<name>A0A498CN27_9FIRM</name>
<sequence length="248" mass="28060">MTYKYRYIRRELFEANPAKRLKSFRSPSEMSRLIRWPLWVMGIGGICLTVYLLWLLLTMPQSPLVPVLSVIVLFLSLAASFSREKLLYHLPAREKELAEQQRDYIEYLAGIRAVLIKHGIDGSEKLRKLKAECETLLKAREEKYARFHRVIIDMLISVPVVALITGLIYQDSGVVPVATVSVLLLGLLVFGLAKLFSKIDYYSDGYFKDQNLLDAISEVEYAGWPFGAPGGTRTDGEEAQAADEVRAV</sequence>
<dbReference type="Proteomes" id="UP000276301">
    <property type="component" value="Unassembled WGS sequence"/>
</dbReference>
<comment type="caution">
    <text evidence="2">The sequence shown here is derived from an EMBL/GenBank/DDBJ whole genome shotgun (WGS) entry which is preliminary data.</text>
</comment>
<proteinExistence type="predicted"/>
<dbReference type="AlphaFoldDB" id="A0A498CN27"/>
<feature type="transmembrane region" description="Helical" evidence="1">
    <location>
        <begin position="36"/>
        <end position="57"/>
    </location>
</feature>
<dbReference type="RefSeq" id="WP_121586695.1">
    <property type="nucleotide sequence ID" value="NZ_RCHT01000008.1"/>
</dbReference>
<keyword evidence="1" id="KW-0472">Membrane</keyword>